<reference evidence="11" key="1">
    <citation type="submission" date="2022-06" db="EMBL/GenBank/DDBJ databases">
        <authorList>
            <consortium name="SYNGENTA / RWTH Aachen University"/>
        </authorList>
    </citation>
    <scope>NUCLEOTIDE SEQUENCE</scope>
</reference>
<dbReference type="InterPro" id="IPR004648">
    <property type="entry name" value="Oligpept_transpt"/>
</dbReference>
<feature type="transmembrane region" description="Helical" evidence="10">
    <location>
        <begin position="827"/>
        <end position="847"/>
    </location>
</feature>
<gene>
    <name evidence="11" type="ORF">PPACK8108_LOCUS21684</name>
</gene>
<evidence type="ECO:0000256" key="10">
    <source>
        <dbReference type="SAM" id="Phobius"/>
    </source>
</evidence>
<keyword evidence="7 10" id="KW-1133">Transmembrane helix</keyword>
<keyword evidence="12" id="KW-1185">Reference proteome</keyword>
<feature type="transmembrane region" description="Helical" evidence="10">
    <location>
        <begin position="780"/>
        <end position="807"/>
    </location>
</feature>
<evidence type="ECO:0000256" key="7">
    <source>
        <dbReference type="ARBA" id="ARBA00022989"/>
    </source>
</evidence>
<proteinExistence type="inferred from homology"/>
<sequence length="868" mass="94580">MGSSHLVEDDESPTSVGLSRQCSTLTNSTGFRAHDLLKPALPVKPGHAARSDRPGLPARPIIINQSRWSDEVEKVDTNPDDFYLPFSAYDKEEKSKKFDNPFPLFDPKIIVAREKALSPSVCIEETGGFQKTIGNDDPSSSLSAADDMTLSVVTPRSILVGIVLSVIAAAIAQLFQFKPVRVQISLLTLQILSFLLGTLLTKTIPARIRWLNPGPFTIKEDVFATLMAAAAAYGAFGTEVFAPQILFLSTTPGYFLSAAAQFTNQLLAICLVWLFRPFLVYPAQCAIIPPVILFQSLHGGDSLAGRRIAYFKKFAPLIGLWELLPQFFSPALGAINFFCMCLPAAPAVTEIFGGSSPNTQKLQAEIFHMIFFFSLVKVSFDWANISAGVNGASPMYVPWIAQVNSWIALAIAIFMYLSLYKLRVLNSGLPDGYPLLSTELLNISGGEYNRSAVFLSNGSLNWEGVRTVGLPAFTISFVVSQAFAALLMTSAITQAVFQNWGLIKSLIMPRRNCTEYTPNDPHLQAMKNYSDIPAWFLGGLGIASIALGYLCATIAGSRLGVTAMLGSIFLGAMIIGSIGFLNATAGFNPIVAPACQMVGAIFGGSVIRSLWYIFCNDYPLVFFYKSRFSLFSATCATISLLLIKELSFLYIKYSLICIKLMIYTKIPPWKGFLAQVMGTLVGVTINQAVMQTIVSKNAEALVQPTASGQFSGISSQALFNEVSTWSLFAGELYGPGKRYFFVPLFLAVGVFLPIPFLVIQKFYPKSLLGKVNAPLMAGTIQVAISGSTAGRITAIVVGFFSQFYMRLFHSQWYSDYNHVLSAALDGGTQLVILFLSFAVGGGAGYTVKLPHYFLNPAAPFLRDYCTRF</sequence>
<feature type="transmembrane region" description="Helical" evidence="10">
    <location>
        <begin position="631"/>
        <end position="651"/>
    </location>
</feature>
<evidence type="ECO:0000313" key="12">
    <source>
        <dbReference type="Proteomes" id="UP001153365"/>
    </source>
</evidence>
<feature type="transmembrane region" description="Helical" evidence="10">
    <location>
        <begin position="561"/>
        <end position="583"/>
    </location>
</feature>
<dbReference type="NCBIfam" id="TIGR00728">
    <property type="entry name" value="OPT_sfam"/>
    <property type="match status" value="1"/>
</dbReference>
<dbReference type="InterPro" id="IPR004813">
    <property type="entry name" value="OPT"/>
</dbReference>
<accession>A0AAV0BLE6</accession>
<feature type="transmembrane region" description="Helical" evidence="10">
    <location>
        <begin position="182"/>
        <end position="201"/>
    </location>
</feature>
<keyword evidence="5" id="KW-0571">Peptide transport</keyword>
<evidence type="ECO:0000256" key="3">
    <source>
        <dbReference type="ARBA" id="ARBA00022448"/>
    </source>
</evidence>
<dbReference type="EMBL" id="CALTRL010005826">
    <property type="protein sequence ID" value="CAH7686969.1"/>
    <property type="molecule type" value="Genomic_DNA"/>
</dbReference>
<feature type="transmembrane region" description="Helical" evidence="10">
    <location>
        <begin position="254"/>
        <end position="275"/>
    </location>
</feature>
<evidence type="ECO:0000256" key="8">
    <source>
        <dbReference type="ARBA" id="ARBA00023136"/>
    </source>
</evidence>
<protein>
    <submittedName>
        <fullName evidence="11">Oligopeptide transporter</fullName>
    </submittedName>
</protein>
<organism evidence="11 12">
    <name type="scientific">Phakopsora pachyrhizi</name>
    <name type="common">Asian soybean rust disease fungus</name>
    <dbReference type="NCBI Taxonomy" id="170000"/>
    <lineage>
        <taxon>Eukaryota</taxon>
        <taxon>Fungi</taxon>
        <taxon>Dikarya</taxon>
        <taxon>Basidiomycota</taxon>
        <taxon>Pucciniomycotina</taxon>
        <taxon>Pucciniomycetes</taxon>
        <taxon>Pucciniales</taxon>
        <taxon>Phakopsoraceae</taxon>
        <taxon>Phakopsora</taxon>
    </lineage>
</organism>
<dbReference type="Proteomes" id="UP001153365">
    <property type="component" value="Unassembled WGS sequence"/>
</dbReference>
<keyword evidence="3" id="KW-0813">Transport</keyword>
<name>A0AAV0BLE6_PHAPC</name>
<feature type="transmembrane region" description="Helical" evidence="10">
    <location>
        <begin position="397"/>
        <end position="417"/>
    </location>
</feature>
<dbReference type="AlphaFoldDB" id="A0AAV0BLE6"/>
<keyword evidence="8 10" id="KW-0472">Membrane</keyword>
<evidence type="ECO:0000256" key="4">
    <source>
        <dbReference type="ARBA" id="ARBA00022692"/>
    </source>
</evidence>
<dbReference type="PANTHER" id="PTHR22601">
    <property type="entry name" value="ISP4 LIKE PROTEIN"/>
    <property type="match status" value="1"/>
</dbReference>
<keyword evidence="6" id="KW-0653">Protein transport</keyword>
<feature type="transmembrane region" description="Helical" evidence="10">
    <location>
        <begin position="366"/>
        <end position="385"/>
    </location>
</feature>
<evidence type="ECO:0000256" key="1">
    <source>
        <dbReference type="ARBA" id="ARBA00004141"/>
    </source>
</evidence>
<feature type="transmembrane region" description="Helical" evidence="10">
    <location>
        <begin position="158"/>
        <end position="176"/>
    </location>
</feature>
<evidence type="ECO:0000256" key="2">
    <source>
        <dbReference type="ARBA" id="ARBA00008807"/>
    </source>
</evidence>
<comment type="caution">
    <text evidence="11">The sequence shown here is derived from an EMBL/GenBank/DDBJ whole genome shotgun (WGS) entry which is preliminary data.</text>
</comment>
<dbReference type="GO" id="GO:0035673">
    <property type="term" value="F:oligopeptide transmembrane transporter activity"/>
    <property type="evidence" value="ECO:0007669"/>
    <property type="project" value="InterPro"/>
</dbReference>
<feature type="transmembrane region" description="Helical" evidence="10">
    <location>
        <begin position="590"/>
        <end position="611"/>
    </location>
</feature>
<dbReference type="GO" id="GO:0015031">
    <property type="term" value="P:protein transport"/>
    <property type="evidence" value="ECO:0007669"/>
    <property type="project" value="UniProtKB-KW"/>
</dbReference>
<comment type="subcellular location">
    <subcellularLocation>
        <location evidence="1">Membrane</location>
        <topology evidence="1">Multi-pass membrane protein</topology>
    </subcellularLocation>
</comment>
<dbReference type="GO" id="GO:0016020">
    <property type="term" value="C:membrane"/>
    <property type="evidence" value="ECO:0007669"/>
    <property type="project" value="UniProtKB-SubCell"/>
</dbReference>
<evidence type="ECO:0000256" key="9">
    <source>
        <dbReference type="SAM" id="MobiDB-lite"/>
    </source>
</evidence>
<dbReference type="Pfam" id="PF03169">
    <property type="entry name" value="OPT"/>
    <property type="match status" value="1"/>
</dbReference>
<keyword evidence="4 10" id="KW-0812">Transmembrane</keyword>
<evidence type="ECO:0000313" key="11">
    <source>
        <dbReference type="EMBL" id="CAH7686969.1"/>
    </source>
</evidence>
<feature type="region of interest" description="Disordered" evidence="9">
    <location>
        <begin position="1"/>
        <end position="21"/>
    </location>
</feature>
<evidence type="ECO:0000256" key="6">
    <source>
        <dbReference type="ARBA" id="ARBA00022927"/>
    </source>
</evidence>
<comment type="similarity">
    <text evidence="2">Belongs to the oligopeptide OPT transporter family.</text>
</comment>
<evidence type="ECO:0000256" key="5">
    <source>
        <dbReference type="ARBA" id="ARBA00022856"/>
    </source>
</evidence>
<feature type="transmembrane region" description="Helical" evidence="10">
    <location>
        <begin position="534"/>
        <end position="555"/>
    </location>
</feature>
<feature type="transmembrane region" description="Helical" evidence="10">
    <location>
        <begin position="739"/>
        <end position="759"/>
    </location>
</feature>
<feature type="transmembrane region" description="Helical" evidence="10">
    <location>
        <begin position="222"/>
        <end position="242"/>
    </location>
</feature>